<evidence type="ECO:0000313" key="4">
    <source>
        <dbReference type="EMBL" id="EDU59319.1"/>
    </source>
</evidence>
<keyword evidence="2" id="KW-0560">Oxidoreductase</keyword>
<gene>
    <name evidence="4" type="ORF">PROSTU_02508</name>
</gene>
<name>A0AA86YYV3_PROST</name>
<dbReference type="Pfam" id="PF08240">
    <property type="entry name" value="ADH_N"/>
    <property type="match status" value="1"/>
</dbReference>
<comment type="caution">
    <text evidence="4">The sequence shown here is derived from an EMBL/GenBank/DDBJ whole genome shotgun (WGS) entry which is preliminary data.</text>
</comment>
<dbReference type="Proteomes" id="UP000004506">
    <property type="component" value="Unassembled WGS sequence"/>
</dbReference>
<dbReference type="GO" id="GO:0070402">
    <property type="term" value="F:NADPH binding"/>
    <property type="evidence" value="ECO:0007669"/>
    <property type="project" value="TreeGrafter"/>
</dbReference>
<reference evidence="5" key="1">
    <citation type="submission" date="2008-04" db="EMBL/GenBank/DDBJ databases">
        <title>Draft genome sequence of Providencia stuartii (ATCC 25827).</title>
        <authorList>
            <person name="Sudarsanam P."/>
            <person name="Ley R."/>
            <person name="Guruge J."/>
            <person name="Turnbaugh P.J."/>
            <person name="Mahowald M."/>
            <person name="Liep D."/>
            <person name="Gordon J."/>
        </authorList>
    </citation>
    <scope>NUCLEOTIDE SEQUENCE [LARGE SCALE GENOMIC DNA]</scope>
    <source>
        <strain evidence="5">ATCC 25827</strain>
    </source>
</reference>
<dbReference type="PANTHER" id="PTHR48106">
    <property type="entry name" value="QUINONE OXIDOREDUCTASE PIG3-RELATED"/>
    <property type="match status" value="1"/>
</dbReference>
<dbReference type="NCBIfam" id="TIGR02824">
    <property type="entry name" value="quinone_pig3"/>
    <property type="match status" value="1"/>
</dbReference>
<dbReference type="CDD" id="cd05276">
    <property type="entry name" value="p53_inducible_oxidoreductase"/>
    <property type="match status" value="1"/>
</dbReference>
<dbReference type="GO" id="GO:0016651">
    <property type="term" value="F:oxidoreductase activity, acting on NAD(P)H"/>
    <property type="evidence" value="ECO:0007669"/>
    <property type="project" value="TreeGrafter"/>
</dbReference>
<dbReference type="InterPro" id="IPR013154">
    <property type="entry name" value="ADH-like_N"/>
</dbReference>
<dbReference type="InterPro" id="IPR011032">
    <property type="entry name" value="GroES-like_sf"/>
</dbReference>
<evidence type="ECO:0000313" key="5">
    <source>
        <dbReference type="Proteomes" id="UP000004506"/>
    </source>
</evidence>
<dbReference type="PANTHER" id="PTHR48106:SF8">
    <property type="entry name" value="OS02G0805600 PROTEIN"/>
    <property type="match status" value="1"/>
</dbReference>
<dbReference type="SMART" id="SM00829">
    <property type="entry name" value="PKS_ER"/>
    <property type="match status" value="1"/>
</dbReference>
<reference evidence="4 5" key="3">
    <citation type="submission" date="2008-05" db="EMBL/GenBank/DDBJ databases">
        <authorList>
            <person name="Fulton L."/>
            <person name="Clifton S."/>
            <person name="Fulton B."/>
            <person name="Xu J."/>
            <person name="Minx P."/>
            <person name="Pepin K.H."/>
            <person name="Johnson M."/>
            <person name="Thiruvilangam P."/>
            <person name="Bhonagiri V."/>
            <person name="Nash W.E."/>
            <person name="Mardis E.R."/>
            <person name="Wilson R.K."/>
        </authorList>
    </citation>
    <scope>NUCLEOTIDE SEQUENCE [LARGE SCALE GENOMIC DNA]</scope>
    <source>
        <strain evidence="4 5">ATCC 25827</strain>
    </source>
</reference>
<dbReference type="InterPro" id="IPR013149">
    <property type="entry name" value="ADH-like_C"/>
</dbReference>
<proteinExistence type="predicted"/>
<keyword evidence="1" id="KW-0521">NADP</keyword>
<dbReference type="EMBL" id="ABJD02000101">
    <property type="protein sequence ID" value="EDU59319.1"/>
    <property type="molecule type" value="Genomic_DNA"/>
</dbReference>
<accession>A0AA86YYV3</accession>
<dbReference type="AlphaFoldDB" id="A0AA86YYV3"/>
<dbReference type="Gene3D" id="3.40.50.720">
    <property type="entry name" value="NAD(P)-binding Rossmann-like Domain"/>
    <property type="match status" value="1"/>
</dbReference>
<feature type="domain" description="Enoyl reductase (ER)" evidence="3">
    <location>
        <begin position="29"/>
        <end position="341"/>
    </location>
</feature>
<evidence type="ECO:0000256" key="1">
    <source>
        <dbReference type="ARBA" id="ARBA00022857"/>
    </source>
</evidence>
<dbReference type="SUPFAM" id="SSF51735">
    <property type="entry name" value="NAD(P)-binding Rossmann-fold domains"/>
    <property type="match status" value="1"/>
</dbReference>
<reference evidence="5" key="2">
    <citation type="submission" date="2008-04" db="EMBL/GenBank/DDBJ databases">
        <title>Draft genome sequence of Providencia stuartii(ATCC 25827).</title>
        <authorList>
            <person name="Sudarsanam P."/>
            <person name="Ley R."/>
            <person name="Guruge J."/>
            <person name="Turnbaugh P.J."/>
            <person name="Mahowald M."/>
            <person name="Liep D."/>
            <person name="Gordon J."/>
        </authorList>
    </citation>
    <scope>NUCLEOTIDE SEQUENCE [LARGE SCALE GENOMIC DNA]</scope>
    <source>
        <strain evidence="5">ATCC 25827</strain>
    </source>
</reference>
<organism evidence="4 5">
    <name type="scientific">Providencia stuartii ATCC 25827</name>
    <dbReference type="NCBI Taxonomy" id="471874"/>
    <lineage>
        <taxon>Bacteria</taxon>
        <taxon>Pseudomonadati</taxon>
        <taxon>Pseudomonadota</taxon>
        <taxon>Gammaproteobacteria</taxon>
        <taxon>Enterobacterales</taxon>
        <taxon>Morganellaceae</taxon>
        <taxon>Providencia</taxon>
    </lineage>
</organism>
<dbReference type="InterPro" id="IPR020843">
    <property type="entry name" value="ER"/>
</dbReference>
<dbReference type="InterPro" id="IPR036291">
    <property type="entry name" value="NAD(P)-bd_dom_sf"/>
</dbReference>
<evidence type="ECO:0000259" key="3">
    <source>
        <dbReference type="SMART" id="SM00829"/>
    </source>
</evidence>
<dbReference type="SUPFAM" id="SSF50129">
    <property type="entry name" value="GroES-like"/>
    <property type="match status" value="1"/>
</dbReference>
<dbReference type="Pfam" id="PF00107">
    <property type="entry name" value="ADH_zinc_N"/>
    <property type="match status" value="1"/>
</dbReference>
<protein>
    <submittedName>
        <fullName evidence="4">NAD(P)H quinone oxidoreductase, PIG3 family</fullName>
    </submittedName>
</protein>
<dbReference type="Gene3D" id="3.90.180.10">
    <property type="entry name" value="Medium-chain alcohol dehydrogenases, catalytic domain"/>
    <property type="match status" value="1"/>
</dbReference>
<sequence>MKTSEEHQMVNNPLNIPNTMKVINIAEHGGAEKLQIIEQPLPVLSEGYLLVKVEAAGVNRPDVLQRMGAYPPPPDASPILGLEVAGTIVAKADDVQQWQIGDNICALVAGGGYAEYCLVHQDIALPLGHLSFVEGAAIPENFFTVWANVFQIGKLKKGETVLIHGGTSGIGSVAIMLAKAFGATVITTVGSAEKVEVAKSLGADCIINYRNDDFVQHTLDYTRSQGVDMVVDIVGGDYVDKNYQVAAKFGRIIQIGMMKGNPKSLNLMPLMIKRLIHTGSTMRSRTVAEKSSIAAELKQHVWGMLQKGELKPFVNKTYPLDQVADAHRHMESGDLYGKIVLINK</sequence>
<dbReference type="InterPro" id="IPR014189">
    <property type="entry name" value="Quinone_OxRdtase_PIG3"/>
</dbReference>
<evidence type="ECO:0000256" key="2">
    <source>
        <dbReference type="ARBA" id="ARBA00023002"/>
    </source>
</evidence>